<evidence type="ECO:0000256" key="1">
    <source>
        <dbReference type="SAM" id="Phobius"/>
    </source>
</evidence>
<evidence type="ECO:0000313" key="2">
    <source>
        <dbReference type="EMBL" id="MCW1916417.1"/>
    </source>
</evidence>
<gene>
    <name evidence="2" type="ORF">OJ996_22705</name>
</gene>
<feature type="transmembrane region" description="Helical" evidence="1">
    <location>
        <begin position="108"/>
        <end position="131"/>
    </location>
</feature>
<feature type="transmembrane region" description="Helical" evidence="1">
    <location>
        <begin position="60"/>
        <end position="82"/>
    </location>
</feature>
<dbReference type="RefSeq" id="WP_264515993.1">
    <property type="nucleotide sequence ID" value="NZ_JAPDDR010000015.1"/>
</dbReference>
<evidence type="ECO:0000313" key="3">
    <source>
        <dbReference type="Proteomes" id="UP001165653"/>
    </source>
</evidence>
<feature type="transmembrane region" description="Helical" evidence="1">
    <location>
        <begin position="21"/>
        <end position="48"/>
    </location>
</feature>
<accession>A0ABT3G995</accession>
<dbReference type="Proteomes" id="UP001165653">
    <property type="component" value="Unassembled WGS sequence"/>
</dbReference>
<proteinExistence type="predicted"/>
<keyword evidence="3" id="KW-1185">Reference proteome</keyword>
<reference evidence="2" key="1">
    <citation type="submission" date="2022-10" db="EMBL/GenBank/DDBJ databases">
        <title>Luteolibacter sp. GHJ8, whole genome shotgun sequencing project.</title>
        <authorList>
            <person name="Zhao G."/>
            <person name="Shen L."/>
        </authorList>
    </citation>
    <scope>NUCLEOTIDE SEQUENCE</scope>
    <source>
        <strain evidence="2">GHJ8</strain>
    </source>
</reference>
<keyword evidence="1" id="KW-1133">Transmembrane helix</keyword>
<keyword evidence="1" id="KW-0472">Membrane</keyword>
<sequence length="183" mass="19981">MQDQSKRDIKRAPFAIRATVVFVELVAAGIGMLLSLAALGLVGVLFSVEFSGSEVLMTVAGPFVFLLVFLVLLAMCLAVFWFTRHLSISYRIGDSKRIPTWFADPGRYFADITLQVIVGYSVLALFVGGVATFRDGFGAISVSWSGLWTAMLLGALLVLRRFKNRSQASPRARQGEKDEAVSP</sequence>
<feature type="transmembrane region" description="Helical" evidence="1">
    <location>
        <begin position="137"/>
        <end position="159"/>
    </location>
</feature>
<organism evidence="2 3">
    <name type="scientific">Luteolibacter rhizosphaerae</name>
    <dbReference type="NCBI Taxonomy" id="2989719"/>
    <lineage>
        <taxon>Bacteria</taxon>
        <taxon>Pseudomonadati</taxon>
        <taxon>Verrucomicrobiota</taxon>
        <taxon>Verrucomicrobiia</taxon>
        <taxon>Verrucomicrobiales</taxon>
        <taxon>Verrucomicrobiaceae</taxon>
        <taxon>Luteolibacter</taxon>
    </lineage>
</organism>
<keyword evidence="1" id="KW-0812">Transmembrane</keyword>
<dbReference type="EMBL" id="JAPDDR010000015">
    <property type="protein sequence ID" value="MCW1916417.1"/>
    <property type="molecule type" value="Genomic_DNA"/>
</dbReference>
<protein>
    <submittedName>
        <fullName evidence="2">Uncharacterized protein</fullName>
    </submittedName>
</protein>
<comment type="caution">
    <text evidence="2">The sequence shown here is derived from an EMBL/GenBank/DDBJ whole genome shotgun (WGS) entry which is preliminary data.</text>
</comment>
<name>A0ABT3G995_9BACT</name>